<sequence length="179" mass="21003">MKRVIVDMDGVMADVYHQLVQFEKRDSGREIEISNLVGIPEIEAFPNGKKHVNEVGFFRTLPVMEGSRAALEYINNKYELYIVSAGMEFPNSLREKFDWLGEHFPFISWEQIVLCGSKKVIHGDVMIDDYPKNLDHFYPTPQRADRKRTLQESVFMGRDHGYSVRKKDYTFFRTSITKW</sequence>
<organism evidence="3 4">
    <name type="scientific">Chryseobacterium carnipullorum</name>
    <dbReference type="NCBI Taxonomy" id="1124835"/>
    <lineage>
        <taxon>Bacteria</taxon>
        <taxon>Pseudomonadati</taxon>
        <taxon>Bacteroidota</taxon>
        <taxon>Flavobacteriia</taxon>
        <taxon>Flavobacteriales</taxon>
        <taxon>Weeksellaceae</taxon>
        <taxon>Chryseobacterium group</taxon>
        <taxon>Chryseobacterium</taxon>
    </lineage>
</organism>
<dbReference type="RefSeq" id="WP_228425788.1">
    <property type="nucleotide sequence ID" value="NZ_CP033920.1"/>
</dbReference>
<dbReference type="EC" id="3.1.3.-" evidence="3"/>
<comment type="similarity">
    <text evidence="1">Belongs to the 5'(3')-deoxyribonucleotidase family.</text>
</comment>
<feature type="active site" description="Nucleophile" evidence="2">
    <location>
        <position position="7"/>
    </location>
</feature>
<dbReference type="STRING" id="297244.SAMN05421639_104412"/>
<dbReference type="Gene3D" id="1.10.40.40">
    <property type="entry name" value="Deoxyribonucleotidase, domain 2"/>
    <property type="match status" value="1"/>
</dbReference>
<protein>
    <submittedName>
        <fullName evidence="3">5'(3')-deoxyribonucleotidase</fullName>
        <ecNumber evidence="3">3.1.3.-</ecNumber>
    </submittedName>
</protein>
<dbReference type="InterPro" id="IPR010708">
    <property type="entry name" value="5'(3')-deoxyribonucleotidase"/>
</dbReference>
<evidence type="ECO:0000256" key="2">
    <source>
        <dbReference type="PIRSR" id="PIRSR610708-1"/>
    </source>
</evidence>
<dbReference type="PANTHER" id="PTHR16504:SF4">
    <property type="entry name" value="5'(3')-DEOXYRIBONUCLEOTIDASE"/>
    <property type="match status" value="1"/>
</dbReference>
<dbReference type="Gene3D" id="3.40.50.1000">
    <property type="entry name" value="HAD superfamily/HAD-like"/>
    <property type="match status" value="1"/>
</dbReference>
<accession>A0A376DPL2</accession>
<dbReference type="InterPro" id="IPR023214">
    <property type="entry name" value="HAD_sf"/>
</dbReference>
<dbReference type="GO" id="GO:0009223">
    <property type="term" value="P:pyrimidine deoxyribonucleotide catabolic process"/>
    <property type="evidence" value="ECO:0007669"/>
    <property type="project" value="TreeGrafter"/>
</dbReference>
<dbReference type="SUPFAM" id="SSF56784">
    <property type="entry name" value="HAD-like"/>
    <property type="match status" value="1"/>
</dbReference>
<keyword evidence="3" id="KW-0378">Hydrolase</keyword>
<dbReference type="Pfam" id="PF06941">
    <property type="entry name" value="NT5C"/>
    <property type="match status" value="1"/>
</dbReference>
<dbReference type="GO" id="GO:0008253">
    <property type="term" value="F:5'-nucleotidase activity"/>
    <property type="evidence" value="ECO:0007669"/>
    <property type="project" value="InterPro"/>
</dbReference>
<feature type="active site" description="Proton donor" evidence="2">
    <location>
        <position position="9"/>
    </location>
</feature>
<dbReference type="PANTHER" id="PTHR16504">
    <property type="entry name" value="5'(3')-DEOXYRIBONUCLEOTIDASE"/>
    <property type="match status" value="1"/>
</dbReference>
<proteinExistence type="inferred from homology"/>
<dbReference type="Proteomes" id="UP000255224">
    <property type="component" value="Unassembled WGS sequence"/>
</dbReference>
<evidence type="ECO:0000313" key="3">
    <source>
        <dbReference type="EMBL" id="STC92715.1"/>
    </source>
</evidence>
<dbReference type="AlphaFoldDB" id="A0A376DPL2"/>
<evidence type="ECO:0000256" key="1">
    <source>
        <dbReference type="ARBA" id="ARBA00009589"/>
    </source>
</evidence>
<gene>
    <name evidence="3" type="ORF">NCTC13533_00491</name>
</gene>
<evidence type="ECO:0000313" key="4">
    <source>
        <dbReference type="Proteomes" id="UP000255224"/>
    </source>
</evidence>
<dbReference type="InterPro" id="IPR036412">
    <property type="entry name" value="HAD-like_sf"/>
</dbReference>
<reference evidence="3 4" key="1">
    <citation type="submission" date="2018-06" db="EMBL/GenBank/DDBJ databases">
        <authorList>
            <consortium name="Pathogen Informatics"/>
            <person name="Doyle S."/>
        </authorList>
    </citation>
    <scope>NUCLEOTIDE SEQUENCE [LARGE SCALE GENOMIC DNA]</scope>
    <source>
        <strain evidence="3 4">NCTC13533</strain>
    </source>
</reference>
<dbReference type="EMBL" id="UFVQ01000003">
    <property type="protein sequence ID" value="STC92715.1"/>
    <property type="molecule type" value="Genomic_DNA"/>
</dbReference>
<name>A0A376DPL2_CHRCU</name>